<proteinExistence type="predicted"/>
<keyword evidence="2" id="KW-1185">Reference proteome</keyword>
<evidence type="ECO:0000313" key="1">
    <source>
        <dbReference type="EMBL" id="RFB04007.1"/>
    </source>
</evidence>
<dbReference type="AlphaFoldDB" id="A0A371REY0"/>
<evidence type="ECO:0008006" key="3">
    <source>
        <dbReference type="Google" id="ProtNLM"/>
    </source>
</evidence>
<sequence length="207" mass="22295">MPFVDGEARDDAWAALEAWLASVRRWQDEEGKSEVSGSPNIVALTGAEGVGKTRLAESWQASLADYPIKIVDDADAYAPLDLFAIINEAITSRQPLVLIGRARPVTWVRDETAPGAPDLISRLASLTRIELEGPDQESIQKALQAGLLQVGLDLPEAQVRQAAHRLCRRFSAVRDVVLSAARLSGSIAAAKPLLEAAIADNPRHCLS</sequence>
<dbReference type="SUPFAM" id="SSF52540">
    <property type="entry name" value="P-loop containing nucleoside triphosphate hydrolases"/>
    <property type="match status" value="1"/>
</dbReference>
<dbReference type="InParanoid" id="A0A371REY0"/>
<dbReference type="Proteomes" id="UP000264589">
    <property type="component" value="Unassembled WGS sequence"/>
</dbReference>
<comment type="caution">
    <text evidence="1">The sequence shown here is derived from an EMBL/GenBank/DDBJ whole genome shotgun (WGS) entry which is preliminary data.</text>
</comment>
<dbReference type="OrthoDB" id="7390113at2"/>
<dbReference type="EMBL" id="QUQO01000001">
    <property type="protein sequence ID" value="RFB04007.1"/>
    <property type="molecule type" value="Genomic_DNA"/>
</dbReference>
<organism evidence="1 2">
    <name type="scientific">Parvularcula marina</name>
    <dbReference type="NCBI Taxonomy" id="2292771"/>
    <lineage>
        <taxon>Bacteria</taxon>
        <taxon>Pseudomonadati</taxon>
        <taxon>Pseudomonadota</taxon>
        <taxon>Alphaproteobacteria</taxon>
        <taxon>Parvularculales</taxon>
        <taxon>Parvularculaceae</taxon>
        <taxon>Parvularcula</taxon>
    </lineage>
</organism>
<name>A0A371REY0_9PROT</name>
<reference evidence="1 2" key="1">
    <citation type="submission" date="2018-08" db="EMBL/GenBank/DDBJ databases">
        <title>Parvularcula sp. SM1705, isolated from surface water of the South Sea China.</title>
        <authorList>
            <person name="Sun L."/>
        </authorList>
    </citation>
    <scope>NUCLEOTIDE SEQUENCE [LARGE SCALE GENOMIC DNA]</scope>
    <source>
        <strain evidence="1 2">SM1705</strain>
    </source>
</reference>
<dbReference type="RefSeq" id="WP_116390635.1">
    <property type="nucleotide sequence ID" value="NZ_QUQO01000001.1"/>
</dbReference>
<gene>
    <name evidence="1" type="ORF">DX908_01130</name>
</gene>
<evidence type="ECO:0000313" key="2">
    <source>
        <dbReference type="Proteomes" id="UP000264589"/>
    </source>
</evidence>
<protein>
    <recommendedName>
        <fullName evidence="3">Chromosomal replication initiator protein DnaA domain-containing protein</fullName>
    </recommendedName>
</protein>
<dbReference type="InterPro" id="IPR027417">
    <property type="entry name" value="P-loop_NTPase"/>
</dbReference>
<accession>A0A371REY0</accession>